<name>A0A562Q9Q5_9PSED</name>
<dbReference type="Gene3D" id="3.30.1330.60">
    <property type="entry name" value="OmpA-like domain"/>
    <property type="match status" value="1"/>
</dbReference>
<evidence type="ECO:0000256" key="7">
    <source>
        <dbReference type="ARBA" id="ARBA00023136"/>
    </source>
</evidence>
<gene>
    <name evidence="13" type="ORF">IQ22_02704</name>
</gene>
<dbReference type="Proteomes" id="UP000316905">
    <property type="component" value="Unassembled WGS sequence"/>
</dbReference>
<proteinExistence type="predicted"/>
<dbReference type="InterPro" id="IPR028974">
    <property type="entry name" value="TSP_type-3_rpt"/>
</dbReference>
<evidence type="ECO:0000259" key="12">
    <source>
        <dbReference type="PROSITE" id="PS51123"/>
    </source>
</evidence>
<dbReference type="PRINTS" id="PR01021">
    <property type="entry name" value="OMPADOMAIN"/>
</dbReference>
<evidence type="ECO:0000256" key="2">
    <source>
        <dbReference type="ARBA" id="ARBA00022448"/>
    </source>
</evidence>
<keyword evidence="2" id="KW-0813">Transport</keyword>
<protein>
    <submittedName>
        <fullName evidence="13">OOP family OmpA-OmpF porin</fullName>
    </submittedName>
</protein>
<keyword evidence="5" id="KW-0406">Ion transport</keyword>
<keyword evidence="8" id="KW-0998">Cell outer membrane</keyword>
<feature type="signal peptide" evidence="11">
    <location>
        <begin position="1"/>
        <end position="34"/>
    </location>
</feature>
<dbReference type="GO" id="GO:0009279">
    <property type="term" value="C:cell outer membrane"/>
    <property type="evidence" value="ECO:0007669"/>
    <property type="project" value="UniProtKB-SubCell"/>
</dbReference>
<dbReference type="SUPFAM" id="SSF103647">
    <property type="entry name" value="TSP type-3 repeat"/>
    <property type="match status" value="1"/>
</dbReference>
<dbReference type="PANTHER" id="PTHR30329:SF21">
    <property type="entry name" value="LIPOPROTEIN YIAD-RELATED"/>
    <property type="match status" value="1"/>
</dbReference>
<feature type="domain" description="OmpA-like" evidence="12">
    <location>
        <begin position="243"/>
        <end position="361"/>
    </location>
</feature>
<dbReference type="AlphaFoldDB" id="A0A562Q9Q5"/>
<dbReference type="GO" id="GO:0006811">
    <property type="term" value="P:monoatomic ion transport"/>
    <property type="evidence" value="ECO:0007669"/>
    <property type="project" value="UniProtKB-KW"/>
</dbReference>
<evidence type="ECO:0000256" key="5">
    <source>
        <dbReference type="ARBA" id="ARBA00023065"/>
    </source>
</evidence>
<dbReference type="InterPro" id="IPR008722">
    <property type="entry name" value="OprF_membrane_N"/>
</dbReference>
<comment type="subcellular location">
    <subcellularLocation>
        <location evidence="1">Cell outer membrane</location>
        <topology evidence="1">Multi-pass membrane protein</topology>
    </subcellularLocation>
</comment>
<dbReference type="InterPro" id="IPR006665">
    <property type="entry name" value="OmpA-like"/>
</dbReference>
<evidence type="ECO:0000256" key="6">
    <source>
        <dbReference type="ARBA" id="ARBA00023114"/>
    </source>
</evidence>
<dbReference type="Pfam" id="PF00691">
    <property type="entry name" value="OmpA"/>
    <property type="match status" value="1"/>
</dbReference>
<evidence type="ECO:0000256" key="1">
    <source>
        <dbReference type="ARBA" id="ARBA00004571"/>
    </source>
</evidence>
<keyword evidence="3" id="KW-1134">Transmembrane beta strand</keyword>
<feature type="chain" id="PRO_5021797049" evidence="11">
    <location>
        <begin position="35"/>
        <end position="362"/>
    </location>
</feature>
<dbReference type="PANTHER" id="PTHR30329">
    <property type="entry name" value="STATOR ELEMENT OF FLAGELLAR MOTOR COMPLEX"/>
    <property type="match status" value="1"/>
</dbReference>
<keyword evidence="4" id="KW-0812">Transmembrane</keyword>
<dbReference type="InterPro" id="IPR050330">
    <property type="entry name" value="Bact_OuterMem_StrucFunc"/>
</dbReference>
<accession>A0A562Q9Q5</accession>
<dbReference type="GO" id="GO:0015288">
    <property type="term" value="F:porin activity"/>
    <property type="evidence" value="ECO:0007669"/>
    <property type="project" value="UniProtKB-KW"/>
</dbReference>
<feature type="compositionally biased region" description="Basic and acidic residues" evidence="10">
    <location>
        <begin position="351"/>
        <end position="362"/>
    </location>
</feature>
<dbReference type="CDD" id="cd07185">
    <property type="entry name" value="OmpA_C-like"/>
    <property type="match status" value="1"/>
</dbReference>
<dbReference type="InterPro" id="IPR006664">
    <property type="entry name" value="OMP_bac"/>
</dbReference>
<dbReference type="PROSITE" id="PS01068">
    <property type="entry name" value="OMPA_1"/>
    <property type="match status" value="1"/>
</dbReference>
<evidence type="ECO:0000256" key="9">
    <source>
        <dbReference type="PROSITE-ProRule" id="PRU00473"/>
    </source>
</evidence>
<evidence type="ECO:0000313" key="13">
    <source>
        <dbReference type="EMBL" id="TWI53487.1"/>
    </source>
</evidence>
<keyword evidence="14" id="KW-1185">Reference proteome</keyword>
<dbReference type="SUPFAM" id="SSF56925">
    <property type="entry name" value="OMPA-like"/>
    <property type="match status" value="1"/>
</dbReference>
<dbReference type="InterPro" id="IPR036737">
    <property type="entry name" value="OmpA-like_sf"/>
</dbReference>
<organism evidence="13 14">
    <name type="scientific">Pseudomonas duriflava</name>
    <dbReference type="NCBI Taxonomy" id="459528"/>
    <lineage>
        <taxon>Bacteria</taxon>
        <taxon>Pseudomonadati</taxon>
        <taxon>Pseudomonadota</taxon>
        <taxon>Gammaproteobacteria</taxon>
        <taxon>Pseudomonadales</taxon>
        <taxon>Pseudomonadaceae</taxon>
        <taxon>Pseudomonas</taxon>
    </lineage>
</organism>
<dbReference type="FunFam" id="3.30.1330.60:FF:000005">
    <property type="entry name" value="Outer membrane porin F"/>
    <property type="match status" value="1"/>
</dbReference>
<evidence type="ECO:0000313" key="14">
    <source>
        <dbReference type="Proteomes" id="UP000316905"/>
    </source>
</evidence>
<dbReference type="PROSITE" id="PS51123">
    <property type="entry name" value="OMPA_2"/>
    <property type="match status" value="1"/>
</dbReference>
<dbReference type="EMBL" id="VLKY01000008">
    <property type="protein sequence ID" value="TWI53487.1"/>
    <property type="molecule type" value="Genomic_DNA"/>
</dbReference>
<keyword evidence="11" id="KW-0732">Signal</keyword>
<evidence type="ECO:0000256" key="11">
    <source>
        <dbReference type="SAM" id="SignalP"/>
    </source>
</evidence>
<evidence type="ECO:0000256" key="10">
    <source>
        <dbReference type="SAM" id="MobiDB-lite"/>
    </source>
</evidence>
<dbReference type="GO" id="GO:0046930">
    <property type="term" value="C:pore complex"/>
    <property type="evidence" value="ECO:0007669"/>
    <property type="project" value="UniProtKB-KW"/>
</dbReference>
<evidence type="ECO:0000256" key="8">
    <source>
        <dbReference type="ARBA" id="ARBA00023237"/>
    </source>
</evidence>
<dbReference type="Pfam" id="PF05736">
    <property type="entry name" value="OprF"/>
    <property type="match status" value="1"/>
</dbReference>
<dbReference type="Gene3D" id="2.40.160.20">
    <property type="match status" value="1"/>
</dbReference>
<evidence type="ECO:0000256" key="4">
    <source>
        <dbReference type="ARBA" id="ARBA00022692"/>
    </source>
</evidence>
<comment type="caution">
    <text evidence="13">The sequence shown here is derived from an EMBL/GenBank/DDBJ whole genome shotgun (WGS) entry which is preliminary data.</text>
</comment>
<dbReference type="SUPFAM" id="SSF103088">
    <property type="entry name" value="OmpA-like"/>
    <property type="match status" value="1"/>
</dbReference>
<feature type="region of interest" description="Disordered" evidence="10">
    <location>
        <begin position="334"/>
        <end position="362"/>
    </location>
</feature>
<sequence length="362" mass="38585">MNTTKMGIQRMKLKSTLGVVIGSLVAASSLSAFAQGQGAVEAEAFAKRYFTDSQRDTEDGNLYGASIGYYLTDDVSLALSYGEYHDMNSNDRVEPDGGHKNIKGSLASLDAIYHFGEPGVGLRPYVSGGFAHQSIGQADRSGRNHSTFANVGAGLKYYFTENLFARAGVDGMYNIDQGDSEWMAGVGVGVNFGGSSRQQEVAAAPEPVAEVCSDADNDGVCDNVDQCPSTPANVTVDANGCPAVAEVVRVELDVKFDFDKATVRSESYGDIKNLADFMQQYPQTSTTVEGHTDSVGTDAYNQRLSERRANAVRDVLVNQYGVSGGRVNAVGYGESRPVADNSTEAGRAVNRRVEAEVEAQAK</sequence>
<keyword evidence="6" id="KW-0626">Porin</keyword>
<reference evidence="13 14" key="1">
    <citation type="journal article" date="2015" name="Stand. Genomic Sci.">
        <title>Genomic Encyclopedia of Bacterial and Archaeal Type Strains, Phase III: the genomes of soil and plant-associated and newly described type strains.</title>
        <authorList>
            <person name="Whitman W.B."/>
            <person name="Woyke T."/>
            <person name="Klenk H.P."/>
            <person name="Zhou Y."/>
            <person name="Lilburn T.G."/>
            <person name="Beck B.J."/>
            <person name="De Vos P."/>
            <person name="Vandamme P."/>
            <person name="Eisen J.A."/>
            <person name="Garrity G."/>
            <person name="Hugenholtz P."/>
            <person name="Kyrpides N.C."/>
        </authorList>
    </citation>
    <scope>NUCLEOTIDE SEQUENCE [LARGE SCALE GENOMIC DNA]</scope>
    <source>
        <strain evidence="13 14">CGMCC 1.6858</strain>
    </source>
</reference>
<keyword evidence="7 9" id="KW-0472">Membrane</keyword>
<dbReference type="InterPro" id="IPR006690">
    <property type="entry name" value="OMPA-like_CS"/>
</dbReference>
<dbReference type="GO" id="GO:0005509">
    <property type="term" value="F:calcium ion binding"/>
    <property type="evidence" value="ECO:0007669"/>
    <property type="project" value="InterPro"/>
</dbReference>
<evidence type="ECO:0000256" key="3">
    <source>
        <dbReference type="ARBA" id="ARBA00022452"/>
    </source>
</evidence>
<dbReference type="InterPro" id="IPR011250">
    <property type="entry name" value="OMP/PagP_B-barrel"/>
</dbReference>